<comment type="caution">
    <text evidence="2">The sequence shown here is derived from an EMBL/GenBank/DDBJ whole genome shotgun (WGS) entry which is preliminary data.</text>
</comment>
<feature type="transmembrane region" description="Helical" evidence="1">
    <location>
        <begin position="16"/>
        <end position="33"/>
    </location>
</feature>
<reference evidence="2 3" key="1">
    <citation type="submission" date="2017-08" db="EMBL/GenBank/DDBJ databases">
        <title>WGS of Clinical strains of the CDC Group NO-1 linked to zoonotic infections in humans.</title>
        <authorList>
            <person name="Bernier A.-M."/>
            <person name="Bernard K."/>
        </authorList>
    </citation>
    <scope>NUCLEOTIDE SEQUENCE [LARGE SCALE GENOMIC DNA]</scope>
    <source>
        <strain evidence="2 3">NML79-0751</strain>
    </source>
</reference>
<keyword evidence="1" id="KW-1133">Transmembrane helix</keyword>
<dbReference type="AlphaFoldDB" id="A0A2A2AGG2"/>
<sequence length="62" mass="7263">MQAIILYLILSEPDPMILSTFIIPILIYCALIMKHRFQKIDSIFREVRNSAIIEQKSNNLNK</sequence>
<dbReference type="Proteomes" id="UP000218644">
    <property type="component" value="Unassembled WGS sequence"/>
</dbReference>
<dbReference type="EMBL" id="NSJD01000051">
    <property type="protein sequence ID" value="PAT36802.1"/>
    <property type="molecule type" value="Genomic_DNA"/>
</dbReference>
<name>A0A2A2AGG2_9BURK</name>
<keyword evidence="1" id="KW-0472">Membrane</keyword>
<evidence type="ECO:0000313" key="3">
    <source>
        <dbReference type="Proteomes" id="UP000218644"/>
    </source>
</evidence>
<organism evidence="2 3">
    <name type="scientific">Vandammella animalimorsus</name>
    <dbReference type="NCBI Taxonomy" id="2029117"/>
    <lineage>
        <taxon>Bacteria</taxon>
        <taxon>Pseudomonadati</taxon>
        <taxon>Pseudomonadota</taxon>
        <taxon>Betaproteobacteria</taxon>
        <taxon>Burkholderiales</taxon>
        <taxon>Comamonadaceae</taxon>
        <taxon>Vandammella</taxon>
    </lineage>
</organism>
<accession>A0A2A2AGG2</accession>
<proteinExistence type="predicted"/>
<evidence type="ECO:0000256" key="1">
    <source>
        <dbReference type="SAM" id="Phobius"/>
    </source>
</evidence>
<gene>
    <name evidence="2" type="ORF">CK623_14200</name>
</gene>
<keyword evidence="1" id="KW-0812">Transmembrane</keyword>
<evidence type="ECO:0000313" key="2">
    <source>
        <dbReference type="EMBL" id="PAT36802.1"/>
    </source>
</evidence>
<protein>
    <submittedName>
        <fullName evidence="2">Uncharacterized protein</fullName>
    </submittedName>
</protein>